<keyword evidence="2" id="KW-1185">Reference proteome</keyword>
<organism evidence="1 2">
    <name type="scientific">Tindallia californiensis</name>
    <dbReference type="NCBI Taxonomy" id="159292"/>
    <lineage>
        <taxon>Bacteria</taxon>
        <taxon>Bacillati</taxon>
        <taxon>Bacillota</taxon>
        <taxon>Clostridia</taxon>
        <taxon>Peptostreptococcales</taxon>
        <taxon>Tindalliaceae</taxon>
        <taxon>Tindallia</taxon>
    </lineage>
</organism>
<dbReference type="Proteomes" id="UP000199230">
    <property type="component" value="Unassembled WGS sequence"/>
</dbReference>
<dbReference type="EMBL" id="FNPV01000003">
    <property type="protein sequence ID" value="SDY59434.1"/>
    <property type="molecule type" value="Genomic_DNA"/>
</dbReference>
<evidence type="ECO:0000313" key="1">
    <source>
        <dbReference type="EMBL" id="SDY59434.1"/>
    </source>
</evidence>
<protein>
    <recommendedName>
        <fullName evidence="3">DUF1850 domain-containing protein</fullName>
    </recommendedName>
</protein>
<sequence>MMDLMTKTAGRRRAASSFLTIFTLVTIVSLLSLACSAFQEKEWMVLIREASEETVLYKSPIQAGDVIGFHWIHSVEHIEWSETFQLNEEGNLYLIESRFAGFGAGIPHEHQDGFFVEEGMMVFEPKNHQIDYYDWIHSHTALPEITYNGEIILKGEDLPHHQSLRMIIEER</sequence>
<dbReference type="AlphaFoldDB" id="A0A1H3L674"/>
<dbReference type="OrthoDB" id="4411648at2"/>
<dbReference type="InterPro" id="IPR015001">
    <property type="entry name" value="DUF1850"/>
</dbReference>
<dbReference type="Pfam" id="PF08905">
    <property type="entry name" value="DUF1850"/>
    <property type="match status" value="1"/>
</dbReference>
<name>A0A1H3L674_9FIRM</name>
<dbReference type="PROSITE" id="PS51257">
    <property type="entry name" value="PROKAR_LIPOPROTEIN"/>
    <property type="match status" value="1"/>
</dbReference>
<gene>
    <name evidence="1" type="ORF">SAMN05192546_10363</name>
</gene>
<dbReference type="STRING" id="159292.SAMN05192546_10363"/>
<reference evidence="1 2" key="1">
    <citation type="submission" date="2016-10" db="EMBL/GenBank/DDBJ databases">
        <authorList>
            <person name="de Groot N.N."/>
        </authorList>
    </citation>
    <scope>NUCLEOTIDE SEQUENCE [LARGE SCALE GENOMIC DNA]</scope>
    <source>
        <strain evidence="1 2">APO</strain>
    </source>
</reference>
<accession>A0A1H3L674</accession>
<evidence type="ECO:0000313" key="2">
    <source>
        <dbReference type="Proteomes" id="UP000199230"/>
    </source>
</evidence>
<proteinExistence type="predicted"/>
<evidence type="ECO:0008006" key="3">
    <source>
        <dbReference type="Google" id="ProtNLM"/>
    </source>
</evidence>